<dbReference type="Proteomes" id="UP000285317">
    <property type="component" value="Chromosome"/>
</dbReference>
<gene>
    <name evidence="3" type="ORF">C1I64_14425</name>
</gene>
<accession>A0A3Q9UY56</accession>
<reference evidence="3 4" key="1">
    <citation type="submission" date="2018-03" db="EMBL/GenBank/DDBJ databases">
        <title>Bacteriophage NCPPB3778 and a type I-E CRISPR drive the evolution of the US Biological Select Agent, Rathayibacter toxicus.</title>
        <authorList>
            <person name="Davis E.W.II."/>
            <person name="Tabima J.F."/>
            <person name="Weisberg A.J."/>
            <person name="Dantas Lopes L."/>
            <person name="Wiseman M.S."/>
            <person name="Wiseman M.S."/>
            <person name="Pupko T."/>
            <person name="Belcher M.S."/>
            <person name="Sechler A.J."/>
            <person name="Tancos M.A."/>
            <person name="Schroeder B.K."/>
            <person name="Murray T.D."/>
            <person name="Luster D.G."/>
            <person name="Schneider W.L."/>
            <person name="Rogers E."/>
            <person name="Andreote F.D."/>
            <person name="Grunwald N.J."/>
            <person name="Putnam M.L."/>
            <person name="Chang J.H."/>
        </authorList>
    </citation>
    <scope>NUCLEOTIDE SEQUENCE [LARGE SCALE GENOMIC DNA]</scope>
    <source>
        <strain evidence="3 4">DSM 15932</strain>
    </source>
</reference>
<evidence type="ECO:0000313" key="4">
    <source>
        <dbReference type="Proteomes" id="UP000285317"/>
    </source>
</evidence>
<dbReference type="PROSITE" id="PS51257">
    <property type="entry name" value="PROKAR_LIPOPROTEIN"/>
    <property type="match status" value="1"/>
</dbReference>
<protein>
    <recommendedName>
        <fullName evidence="5">ABC transporter substrate-binding protein</fullName>
    </recommendedName>
</protein>
<proteinExistence type="predicted"/>
<keyword evidence="1 2" id="KW-0732">Signal</keyword>
<dbReference type="KEGG" id="rfs:C1I64_14425"/>
<dbReference type="Gene3D" id="3.40.190.10">
    <property type="entry name" value="Periplasmic binding protein-like II"/>
    <property type="match status" value="1"/>
</dbReference>
<name>A0A3Q9UY56_9MICO</name>
<dbReference type="SUPFAM" id="SSF53850">
    <property type="entry name" value="Periplasmic binding protein-like II"/>
    <property type="match status" value="1"/>
</dbReference>
<dbReference type="InterPro" id="IPR050490">
    <property type="entry name" value="Bact_solute-bd_prot1"/>
</dbReference>
<sequence>MRNTRTIRRGALVAVAVATAIATMTGCSAGGDGGTDAAAGDGTGEINVWAHQGQDSENAALQAAVDGFNSSQDEVTAKLRIISGDTYTTTITSTPKDQLPDVLEIDGPTLASFVYNDKITPISDFVGQATIDNATPGSIAEGTSDDELYALAMFDSAMGLYGNKTLLDASGISVPTSFDTAWTADEFSAALKTLAAANPSGKSIDLNEASLSGEWGTYGFAPLIQSAGGNLIEDGKAAGAVDSDASVQALTDFASWKDYSDPNSDGNAFVDGRVAVAWGGHWNYPTFSEALGENLVALPLPDFGDGSKAGAGSWTWGIGSGTKNGDAAGAFLDYLLNDQNVGAMTTANGAPPATKTAFAADALYQDGGGLALWGQQLANACAADAITDDCIAVYRPVTAGYPTITAKFSGALAAVWGGADPKESLTDAATAIDQSFADNDDYK</sequence>
<dbReference type="AlphaFoldDB" id="A0A3Q9UY56"/>
<evidence type="ECO:0008006" key="5">
    <source>
        <dbReference type="Google" id="ProtNLM"/>
    </source>
</evidence>
<evidence type="ECO:0000256" key="2">
    <source>
        <dbReference type="SAM" id="SignalP"/>
    </source>
</evidence>
<evidence type="ECO:0000256" key="1">
    <source>
        <dbReference type="ARBA" id="ARBA00022729"/>
    </source>
</evidence>
<dbReference type="EMBL" id="CP028137">
    <property type="protein sequence ID" value="AZZ53111.1"/>
    <property type="molecule type" value="Genomic_DNA"/>
</dbReference>
<organism evidence="3 4">
    <name type="scientific">Rathayibacter festucae DSM 15932</name>
    <dbReference type="NCBI Taxonomy" id="1328866"/>
    <lineage>
        <taxon>Bacteria</taxon>
        <taxon>Bacillati</taxon>
        <taxon>Actinomycetota</taxon>
        <taxon>Actinomycetes</taxon>
        <taxon>Micrococcales</taxon>
        <taxon>Microbacteriaceae</taxon>
        <taxon>Rathayibacter</taxon>
    </lineage>
</organism>
<feature type="signal peptide" evidence="2">
    <location>
        <begin position="1"/>
        <end position="29"/>
    </location>
</feature>
<feature type="chain" id="PRO_5039120648" description="ABC transporter substrate-binding protein" evidence="2">
    <location>
        <begin position="30"/>
        <end position="443"/>
    </location>
</feature>
<evidence type="ECO:0000313" key="3">
    <source>
        <dbReference type="EMBL" id="AZZ53111.1"/>
    </source>
</evidence>
<dbReference type="RefSeq" id="WP_127887667.1">
    <property type="nucleotide sequence ID" value="NZ_CP028137.1"/>
</dbReference>
<dbReference type="PANTHER" id="PTHR43649:SF33">
    <property type="entry name" value="POLYGALACTURONAN_RHAMNOGALACTURONAN-BINDING PROTEIN YTCQ"/>
    <property type="match status" value="1"/>
</dbReference>
<dbReference type="PANTHER" id="PTHR43649">
    <property type="entry name" value="ARABINOSE-BINDING PROTEIN-RELATED"/>
    <property type="match status" value="1"/>
</dbReference>